<evidence type="ECO:0000256" key="5">
    <source>
        <dbReference type="SAM" id="MobiDB-lite"/>
    </source>
</evidence>
<dbReference type="GO" id="GO:0008270">
    <property type="term" value="F:zinc ion binding"/>
    <property type="evidence" value="ECO:0007669"/>
    <property type="project" value="InterPro"/>
</dbReference>
<dbReference type="SMART" id="SM00906">
    <property type="entry name" value="Fungal_trans"/>
    <property type="match status" value="1"/>
</dbReference>
<dbReference type="Proteomes" id="UP001345827">
    <property type="component" value="Unassembled WGS sequence"/>
</dbReference>
<evidence type="ECO:0000256" key="4">
    <source>
        <dbReference type="ARBA" id="ARBA00023242"/>
    </source>
</evidence>
<keyword evidence="8" id="KW-1185">Reference proteome</keyword>
<reference evidence="7 8" key="1">
    <citation type="submission" date="2023-06" db="EMBL/GenBank/DDBJ databases">
        <title>Black Yeasts Isolated from many extreme environments.</title>
        <authorList>
            <person name="Coleine C."/>
            <person name="Stajich J.E."/>
            <person name="Selbmann L."/>
        </authorList>
    </citation>
    <scope>NUCLEOTIDE SEQUENCE [LARGE SCALE GENOMIC DNA]</scope>
    <source>
        <strain evidence="7 8">CCFEE 5887</strain>
    </source>
</reference>
<evidence type="ECO:0000256" key="1">
    <source>
        <dbReference type="ARBA" id="ARBA00023015"/>
    </source>
</evidence>
<gene>
    <name evidence="7" type="ORF">LTR25_011034</name>
</gene>
<organism evidence="7 8">
    <name type="scientific">Vermiconidia calcicola</name>
    <dbReference type="NCBI Taxonomy" id="1690605"/>
    <lineage>
        <taxon>Eukaryota</taxon>
        <taxon>Fungi</taxon>
        <taxon>Dikarya</taxon>
        <taxon>Ascomycota</taxon>
        <taxon>Pezizomycotina</taxon>
        <taxon>Dothideomycetes</taxon>
        <taxon>Dothideomycetidae</taxon>
        <taxon>Mycosphaerellales</taxon>
        <taxon>Extremaceae</taxon>
        <taxon>Vermiconidia</taxon>
    </lineage>
</organism>
<dbReference type="GO" id="GO:0005634">
    <property type="term" value="C:nucleus"/>
    <property type="evidence" value="ECO:0007669"/>
    <property type="project" value="TreeGrafter"/>
</dbReference>
<dbReference type="GO" id="GO:0000435">
    <property type="term" value="P:positive regulation of transcription from RNA polymerase II promoter by galactose"/>
    <property type="evidence" value="ECO:0007669"/>
    <property type="project" value="TreeGrafter"/>
</dbReference>
<dbReference type="GO" id="GO:0006351">
    <property type="term" value="P:DNA-templated transcription"/>
    <property type="evidence" value="ECO:0007669"/>
    <property type="project" value="InterPro"/>
</dbReference>
<dbReference type="InterPro" id="IPR051127">
    <property type="entry name" value="Fungal_SecMet_Regulators"/>
</dbReference>
<evidence type="ECO:0000259" key="6">
    <source>
        <dbReference type="SMART" id="SM00906"/>
    </source>
</evidence>
<dbReference type="PANTHER" id="PTHR47424">
    <property type="entry name" value="REGULATORY PROTEIN GAL4"/>
    <property type="match status" value="1"/>
</dbReference>
<dbReference type="InterPro" id="IPR007219">
    <property type="entry name" value="XnlR_reg_dom"/>
</dbReference>
<dbReference type="CDD" id="cd12148">
    <property type="entry name" value="fungal_TF_MHR"/>
    <property type="match status" value="1"/>
</dbReference>
<feature type="region of interest" description="Disordered" evidence="5">
    <location>
        <begin position="133"/>
        <end position="153"/>
    </location>
</feature>
<accession>A0AAV9PRM8</accession>
<protein>
    <recommendedName>
        <fullName evidence="6">Xylanolytic transcriptional activator regulatory domain-containing protein</fullName>
    </recommendedName>
</protein>
<dbReference type="GO" id="GO:0000981">
    <property type="term" value="F:DNA-binding transcription factor activity, RNA polymerase II-specific"/>
    <property type="evidence" value="ECO:0007669"/>
    <property type="project" value="TreeGrafter"/>
</dbReference>
<proteinExistence type="predicted"/>
<feature type="compositionally biased region" description="Polar residues" evidence="5">
    <location>
        <begin position="133"/>
        <end position="142"/>
    </location>
</feature>
<keyword evidence="4" id="KW-0539">Nucleus</keyword>
<dbReference type="AlphaFoldDB" id="A0AAV9PRM8"/>
<keyword evidence="2" id="KW-0238">DNA-binding</keyword>
<evidence type="ECO:0000256" key="3">
    <source>
        <dbReference type="ARBA" id="ARBA00023163"/>
    </source>
</evidence>
<dbReference type="PANTHER" id="PTHR47424:SF3">
    <property type="entry name" value="REGULATORY PROTEIN GAL4"/>
    <property type="match status" value="1"/>
</dbReference>
<dbReference type="GO" id="GO:0000978">
    <property type="term" value="F:RNA polymerase II cis-regulatory region sequence-specific DNA binding"/>
    <property type="evidence" value="ECO:0007669"/>
    <property type="project" value="TreeGrafter"/>
</dbReference>
<keyword evidence="1" id="KW-0805">Transcription regulation</keyword>
<keyword evidence="3" id="KW-0804">Transcription</keyword>
<evidence type="ECO:0000256" key="2">
    <source>
        <dbReference type="ARBA" id="ARBA00023125"/>
    </source>
</evidence>
<name>A0AAV9PRM8_9PEZI</name>
<evidence type="ECO:0000313" key="8">
    <source>
        <dbReference type="Proteomes" id="UP001345827"/>
    </source>
</evidence>
<sequence length="775" mass="86903">MSLPPRLLTVIQFVAPVDDAVMSTREASALMISRGRTQTLQNVVADVAKTHRYVAQLEERLRHLERSSRDDAPIFAPDAILEMSPNASTAMNLPDPMYYNGITNTREQRPDIESADPTPSKIIKRHSFLSSTDGRVFNPNNERASHVSLSPKDGVDGMGTIGVTENSYGEGNSSVASFVKQVKDAVASRLSLPRQEATDPPWRDPRIAQHRHSAAESFVLPPRRAADQMMDIYWNEVHVLYPFLHRPRFTKMYHSLWTGEADKVTDHLIYCILNTIFAITCQIHKRYSPEEKTADAEIYIQRATRLLQVDVLAGASIELIQALLLMGQYLQSTELPRSCWTVTGLAIRTAQGLGLHLPRTSANLERQQERETARRLWHGCVFMDRMVSMTFGRPRVITRADALAVPFPASINDEYLSTEPGPDGVQPRGEPSLAEFYIQTLKLYVIQERTLFAMYSNDASDVKVTQSTRESLDNIDFNTILRIEASLKSWDEALPGYLKVRDNASTDFKTPIFARQANVLHLRYLQIRILLLRPILSLMLTNEMRTSETSSSPGTPDLAQTMALLCSRECIKSSQAVINLIYDRHITSNDVAVVEPLPAWWFNIFFIYTAATALIPARVYSYIRGDIEQTSLTRSWQHALRLLSNMMSISSTAKRCLAVLQMLSEESVAVDKRNNAKATLAIGFARDHDIEVVPQTDLSALARPDLSMHAPFYLGDDMAATSSPMAGVPPEPTVSFGMPATMLRAQDFTWFDSLPTDLLAIDDPELFSLPQWNLG</sequence>
<feature type="domain" description="Xylanolytic transcriptional activator regulatory" evidence="6">
    <location>
        <begin position="339"/>
        <end position="414"/>
    </location>
</feature>
<dbReference type="EMBL" id="JAXLQG010000040">
    <property type="protein sequence ID" value="KAK5527619.1"/>
    <property type="molecule type" value="Genomic_DNA"/>
</dbReference>
<dbReference type="Pfam" id="PF04082">
    <property type="entry name" value="Fungal_trans"/>
    <property type="match status" value="1"/>
</dbReference>
<evidence type="ECO:0000313" key="7">
    <source>
        <dbReference type="EMBL" id="KAK5527619.1"/>
    </source>
</evidence>
<comment type="caution">
    <text evidence="7">The sequence shown here is derived from an EMBL/GenBank/DDBJ whole genome shotgun (WGS) entry which is preliminary data.</text>
</comment>